<feature type="domain" description="Archease" evidence="5">
    <location>
        <begin position="56"/>
        <end position="202"/>
    </location>
</feature>
<keyword evidence="3" id="KW-0479">Metal-binding</keyword>
<protein>
    <recommendedName>
        <fullName evidence="5">Archease domain-containing protein</fullName>
    </recommendedName>
</protein>
<evidence type="ECO:0000256" key="4">
    <source>
        <dbReference type="ARBA" id="ARBA00022837"/>
    </source>
</evidence>
<keyword evidence="2" id="KW-0819">tRNA processing</keyword>
<reference evidence="6 7" key="1">
    <citation type="journal article" date="2014" name="PLoS Genet.">
        <title>Phylogenetically driven sequencing of extremely halophilic archaea reveals strategies for static and dynamic osmo-response.</title>
        <authorList>
            <person name="Becker E.A."/>
            <person name="Seitzer P.M."/>
            <person name="Tritt A."/>
            <person name="Larsen D."/>
            <person name="Krusor M."/>
            <person name="Yao A.I."/>
            <person name="Wu D."/>
            <person name="Madern D."/>
            <person name="Eisen J.A."/>
            <person name="Darling A.E."/>
            <person name="Facciotti M.T."/>
        </authorList>
    </citation>
    <scope>NUCLEOTIDE SEQUENCE [LARGE SCALE GENOMIC DNA]</scope>
    <source>
        <strain evidence="6 7">DSM 12281</strain>
    </source>
</reference>
<accession>M0AC85</accession>
<comment type="caution">
    <text evidence="6">The sequence shown here is derived from an EMBL/GenBank/DDBJ whole genome shotgun (WGS) entry which is preliminary data.</text>
</comment>
<comment type="similarity">
    <text evidence="1">Belongs to the archease family.</text>
</comment>
<dbReference type="GO" id="GO:0008033">
    <property type="term" value="P:tRNA processing"/>
    <property type="evidence" value="ECO:0007669"/>
    <property type="project" value="UniProtKB-KW"/>
</dbReference>
<sequence length="202" mass="22107">MTINRSTAGYCRTRRGQRGFEADCSLTVVRKYRCYVGGSDGHTTAVRKRRYETMGFELRDHTADVAVAATGESLDGVFAAVADGLAACSTDEIPDAGERFSLTVAAESREALLFDYLDELIYLRDVRAELPVDHRVESISGPTVESANGDDPTADPPWEVTATARGVPLAELDAREVKAVTYSEMRLENVADGWEAYVVFDI</sequence>
<dbReference type="InterPro" id="IPR002804">
    <property type="entry name" value="Archease"/>
</dbReference>
<evidence type="ECO:0000256" key="2">
    <source>
        <dbReference type="ARBA" id="ARBA00022694"/>
    </source>
</evidence>
<evidence type="ECO:0000313" key="7">
    <source>
        <dbReference type="Proteomes" id="UP000011648"/>
    </source>
</evidence>
<dbReference type="PANTHER" id="PTHR12682:SF11">
    <property type="entry name" value="PROTEIN ARCHEASE"/>
    <property type="match status" value="1"/>
</dbReference>
<dbReference type="InterPro" id="IPR036820">
    <property type="entry name" value="Archease_dom_sf"/>
</dbReference>
<dbReference type="Proteomes" id="UP000011648">
    <property type="component" value="Unassembled WGS sequence"/>
</dbReference>
<dbReference type="AlphaFoldDB" id="M0AC85"/>
<evidence type="ECO:0000256" key="1">
    <source>
        <dbReference type="ARBA" id="ARBA00007963"/>
    </source>
</evidence>
<keyword evidence="4" id="KW-0106">Calcium</keyword>
<dbReference type="InterPro" id="IPR023572">
    <property type="entry name" value="Archease_dom"/>
</dbReference>
<name>M0AC85_9EURY</name>
<evidence type="ECO:0000313" key="6">
    <source>
        <dbReference type="EMBL" id="ELY95472.1"/>
    </source>
</evidence>
<evidence type="ECO:0000256" key="3">
    <source>
        <dbReference type="ARBA" id="ARBA00022723"/>
    </source>
</evidence>
<dbReference type="PANTHER" id="PTHR12682">
    <property type="entry name" value="ARCHEASE"/>
    <property type="match status" value="1"/>
</dbReference>
<evidence type="ECO:0000259" key="5">
    <source>
        <dbReference type="Pfam" id="PF01951"/>
    </source>
</evidence>
<dbReference type="PATRIC" id="fig|1230458.4.peg.861"/>
<keyword evidence="7" id="KW-1185">Reference proteome</keyword>
<organism evidence="6 7">
    <name type="scientific">Natrialba taiwanensis DSM 12281</name>
    <dbReference type="NCBI Taxonomy" id="1230458"/>
    <lineage>
        <taxon>Archaea</taxon>
        <taxon>Methanobacteriati</taxon>
        <taxon>Methanobacteriota</taxon>
        <taxon>Stenosarchaea group</taxon>
        <taxon>Halobacteria</taxon>
        <taxon>Halobacteriales</taxon>
        <taxon>Natrialbaceae</taxon>
        <taxon>Natrialba</taxon>
    </lineage>
</organism>
<proteinExistence type="inferred from homology"/>
<gene>
    <name evidence="6" type="ORF">C484_04265</name>
</gene>
<dbReference type="Gene3D" id="3.55.10.10">
    <property type="entry name" value="Archease domain"/>
    <property type="match status" value="1"/>
</dbReference>
<dbReference type="SUPFAM" id="SSF69819">
    <property type="entry name" value="MTH1598-like"/>
    <property type="match status" value="1"/>
</dbReference>
<dbReference type="Pfam" id="PF01951">
    <property type="entry name" value="Archease"/>
    <property type="match status" value="1"/>
</dbReference>
<dbReference type="GO" id="GO:0046872">
    <property type="term" value="F:metal ion binding"/>
    <property type="evidence" value="ECO:0007669"/>
    <property type="project" value="UniProtKB-KW"/>
</dbReference>
<dbReference type="STRING" id="1230458.C484_04265"/>
<dbReference type="EMBL" id="AOIL01000013">
    <property type="protein sequence ID" value="ELY95472.1"/>
    <property type="molecule type" value="Genomic_DNA"/>
</dbReference>